<dbReference type="KEGG" id="ngr:NAEGRDRAFT_66852"/>
<evidence type="ECO:0000259" key="4">
    <source>
        <dbReference type="PROSITE" id="PS50089"/>
    </source>
</evidence>
<keyword evidence="1" id="KW-0862">Zinc</keyword>
<dbReference type="AlphaFoldDB" id="D2VDI2"/>
<evidence type="ECO:0000313" key="6">
    <source>
        <dbReference type="Proteomes" id="UP000006671"/>
    </source>
</evidence>
<dbReference type="InterPro" id="IPR001841">
    <property type="entry name" value="Znf_RING"/>
</dbReference>
<sequence length="249" mass="28663">MAKLIKVLLLSLSMILLFGYIESFTIKKYQLAEALHLAIKEGQLKEIDRLLKQGADPYYRIQYLISSWDAFEIAMFYQSIDFFKLYTAHREQLVTRSLSEQKTYYLYQFVVFVGILGLSCCGLILWKKTLTENEEGEYILNKTLVELESSKKRLKDLELQIAVLRENIGNVSDTEETEIKLTAVEELQAKLEDETEQKRCIICLENMKNAAFSCGHVFCSDCCEEILSVSSKCPVCKKEDPTILNLYGL</sequence>
<evidence type="ECO:0000256" key="3">
    <source>
        <dbReference type="SAM" id="Phobius"/>
    </source>
</evidence>
<dbReference type="EMBL" id="GG738864">
    <property type="protein sequence ID" value="EFC45145.1"/>
    <property type="molecule type" value="Genomic_DNA"/>
</dbReference>
<dbReference type="PROSITE" id="PS50089">
    <property type="entry name" value="ZF_RING_2"/>
    <property type="match status" value="1"/>
</dbReference>
<dbReference type="InterPro" id="IPR013083">
    <property type="entry name" value="Znf_RING/FYVE/PHD"/>
</dbReference>
<organism evidence="6">
    <name type="scientific">Naegleria gruberi</name>
    <name type="common">Amoeba</name>
    <dbReference type="NCBI Taxonomy" id="5762"/>
    <lineage>
        <taxon>Eukaryota</taxon>
        <taxon>Discoba</taxon>
        <taxon>Heterolobosea</taxon>
        <taxon>Tetramitia</taxon>
        <taxon>Eutetramitia</taxon>
        <taxon>Vahlkampfiidae</taxon>
        <taxon>Naegleria</taxon>
    </lineage>
</organism>
<evidence type="ECO:0000256" key="1">
    <source>
        <dbReference type="PROSITE-ProRule" id="PRU00175"/>
    </source>
</evidence>
<name>D2VDI2_NAEGR</name>
<dbReference type="PANTHER" id="PTHR23041:SF78">
    <property type="entry name" value="E3 UBIQUITIN-PROTEIN LIGASE RNF4"/>
    <property type="match status" value="1"/>
</dbReference>
<dbReference type="Proteomes" id="UP000006671">
    <property type="component" value="Unassembled WGS sequence"/>
</dbReference>
<dbReference type="InterPro" id="IPR047134">
    <property type="entry name" value="RNF4"/>
</dbReference>
<dbReference type="VEuPathDB" id="AmoebaDB:NAEGRDRAFT_66852"/>
<dbReference type="STRING" id="5762.D2VDI2"/>
<dbReference type="Gene3D" id="3.30.40.10">
    <property type="entry name" value="Zinc/RING finger domain, C3HC4 (zinc finger)"/>
    <property type="match status" value="1"/>
</dbReference>
<dbReference type="RefSeq" id="XP_002677889.1">
    <property type="nucleotide sequence ID" value="XM_002677843.1"/>
</dbReference>
<gene>
    <name evidence="5" type="ORF">NAEGRDRAFT_66852</name>
</gene>
<dbReference type="GO" id="GO:0008270">
    <property type="term" value="F:zinc ion binding"/>
    <property type="evidence" value="ECO:0007669"/>
    <property type="project" value="UniProtKB-KW"/>
</dbReference>
<protein>
    <submittedName>
        <fullName evidence="5">Predicted protein</fullName>
    </submittedName>
</protein>
<dbReference type="SUPFAM" id="SSF57850">
    <property type="entry name" value="RING/U-box"/>
    <property type="match status" value="1"/>
</dbReference>
<feature type="domain" description="RING-type" evidence="4">
    <location>
        <begin position="200"/>
        <end position="237"/>
    </location>
</feature>
<feature type="transmembrane region" description="Helical" evidence="3">
    <location>
        <begin position="105"/>
        <end position="126"/>
    </location>
</feature>
<keyword evidence="3" id="KW-1133">Transmembrane helix</keyword>
<keyword evidence="3" id="KW-0472">Membrane</keyword>
<dbReference type="InParanoid" id="D2VDI2"/>
<evidence type="ECO:0000256" key="2">
    <source>
        <dbReference type="SAM" id="Coils"/>
    </source>
</evidence>
<dbReference type="OrthoDB" id="1711136at2759"/>
<keyword evidence="1" id="KW-0479">Metal-binding</keyword>
<dbReference type="GeneID" id="8849070"/>
<keyword evidence="1" id="KW-0863">Zinc-finger</keyword>
<reference evidence="5 6" key="1">
    <citation type="journal article" date="2010" name="Cell">
        <title>The genome of Naegleria gruberi illuminates early eukaryotic versatility.</title>
        <authorList>
            <person name="Fritz-Laylin L.K."/>
            <person name="Prochnik S.E."/>
            <person name="Ginger M.L."/>
            <person name="Dacks J.B."/>
            <person name="Carpenter M.L."/>
            <person name="Field M.C."/>
            <person name="Kuo A."/>
            <person name="Paredez A."/>
            <person name="Chapman J."/>
            <person name="Pham J."/>
            <person name="Shu S."/>
            <person name="Neupane R."/>
            <person name="Cipriano M."/>
            <person name="Mancuso J."/>
            <person name="Tu H."/>
            <person name="Salamov A."/>
            <person name="Lindquist E."/>
            <person name="Shapiro H."/>
            <person name="Lucas S."/>
            <person name="Grigoriev I.V."/>
            <person name="Cande W.Z."/>
            <person name="Fulton C."/>
            <person name="Rokhsar D.S."/>
            <person name="Dawson S.C."/>
        </authorList>
    </citation>
    <scope>NUCLEOTIDE SEQUENCE [LARGE SCALE GENOMIC DNA]</scope>
    <source>
        <strain evidence="5 6">NEG-M</strain>
    </source>
</reference>
<keyword evidence="6" id="KW-1185">Reference proteome</keyword>
<dbReference type="SMART" id="SM00184">
    <property type="entry name" value="RING"/>
    <property type="match status" value="1"/>
</dbReference>
<accession>D2VDI2</accession>
<dbReference type="Pfam" id="PF13923">
    <property type="entry name" value="zf-C3HC4_2"/>
    <property type="match status" value="1"/>
</dbReference>
<dbReference type="PANTHER" id="PTHR23041">
    <property type="entry name" value="RING FINGER DOMAIN-CONTAINING"/>
    <property type="match status" value="1"/>
</dbReference>
<keyword evidence="2" id="KW-0175">Coiled coil</keyword>
<proteinExistence type="predicted"/>
<evidence type="ECO:0000313" key="5">
    <source>
        <dbReference type="EMBL" id="EFC45145.1"/>
    </source>
</evidence>
<keyword evidence="3" id="KW-0812">Transmembrane</keyword>
<feature type="coiled-coil region" evidence="2">
    <location>
        <begin position="140"/>
        <end position="194"/>
    </location>
</feature>